<dbReference type="Pfam" id="PF00404">
    <property type="entry name" value="Dockerin_1"/>
    <property type="match status" value="1"/>
</dbReference>
<accession>A0A381VEY8</accession>
<evidence type="ECO:0000313" key="2">
    <source>
        <dbReference type="EMBL" id="SVA38328.1"/>
    </source>
</evidence>
<feature type="domain" description="Dockerin" evidence="1">
    <location>
        <begin position="365"/>
        <end position="433"/>
    </location>
</feature>
<dbReference type="InterPro" id="IPR008965">
    <property type="entry name" value="CBM2/CBM3_carb-bd_dom_sf"/>
</dbReference>
<evidence type="ECO:0000259" key="1">
    <source>
        <dbReference type="PROSITE" id="PS51766"/>
    </source>
</evidence>
<dbReference type="SUPFAM" id="SSF49384">
    <property type="entry name" value="Carbohydrate-binding domain"/>
    <property type="match status" value="1"/>
</dbReference>
<dbReference type="AlphaFoldDB" id="A0A381VEY8"/>
<sequence>IMDMYLAGMDVDVDYLDTKVTGNPGVDFLREYNIIIETSGHFPVLNMSHETRQWYEDGGRRYIISGQDHIWLLEHGAGDHTYYEGSFEYDILGLIGSQEELYWNTNEYSRLVALEDNFISGDLYDLVQEGNYFLNYAPQYELGHNNYIDGLLLGESAEPIVSVYEGSFGWLEDDDPSSIIMTAGLYNESYGSKIIFFAFNPLAVHAYNSNSDPQYVQVGQSEYGLLQHAVEFMLPELSAELSDENAFIGDTIWVDLDVSMTDDTSYFAFEGTFSGFDEGMEFLGFDTAGTLMGDAGWYYTFNTSDDTSEIYFAATGDEDVVADGTLLTLVFLATDVMEDLHVHLSNAVFNADMLPQVGSGSITVLALNYGDVNFNDNVQAYDASLILQYLMNYIEFDWAQERLADVTLDSTISALDASVILQYIVELVDSLPYDDTQNALVATGNTWMEDMQVHIGQEYQLPVAIEEANNIYSIEGAIEFDPNAIQINDLLWNQSFGNFFIEEESTDGLVRFVVAGINPVGGINELFKMNLEVLNGFTDATSINLINLRLNESSIIDLASSSEISQSVLSAEDEIPYQFTLHNNYPNPFNPETNIQFDIPQELPVKLAIYDLSGKEVNILVQDTFAPGKYKVMWNGKDQYGQPVSAGMYIYRIEAGNFRNTKKLILLK</sequence>
<dbReference type="InterPro" id="IPR002105">
    <property type="entry name" value="Dockerin_1_rpt"/>
</dbReference>
<dbReference type="NCBIfam" id="TIGR04183">
    <property type="entry name" value="Por_Secre_tail"/>
    <property type="match status" value="1"/>
</dbReference>
<organism evidence="2">
    <name type="scientific">marine metagenome</name>
    <dbReference type="NCBI Taxonomy" id="408172"/>
    <lineage>
        <taxon>unclassified sequences</taxon>
        <taxon>metagenomes</taxon>
        <taxon>ecological metagenomes</taxon>
    </lineage>
</organism>
<dbReference type="Pfam" id="PF13860">
    <property type="entry name" value="FlgD_ig"/>
    <property type="match status" value="1"/>
</dbReference>
<dbReference type="GO" id="GO:0004553">
    <property type="term" value="F:hydrolase activity, hydrolyzing O-glycosyl compounds"/>
    <property type="evidence" value="ECO:0007669"/>
    <property type="project" value="InterPro"/>
</dbReference>
<dbReference type="EMBL" id="UINC01008521">
    <property type="protein sequence ID" value="SVA38328.1"/>
    <property type="molecule type" value="Genomic_DNA"/>
</dbReference>
<dbReference type="Gene3D" id="2.60.40.4070">
    <property type="match status" value="1"/>
</dbReference>
<dbReference type="GO" id="GO:0030246">
    <property type="term" value="F:carbohydrate binding"/>
    <property type="evidence" value="ECO:0007669"/>
    <property type="project" value="InterPro"/>
</dbReference>
<dbReference type="InterPro" id="IPR026444">
    <property type="entry name" value="Secre_tail"/>
</dbReference>
<dbReference type="InterPro" id="IPR036439">
    <property type="entry name" value="Dockerin_dom_sf"/>
</dbReference>
<dbReference type="InterPro" id="IPR016134">
    <property type="entry name" value="Dockerin_dom"/>
</dbReference>
<reference evidence="2" key="1">
    <citation type="submission" date="2018-05" db="EMBL/GenBank/DDBJ databases">
        <authorList>
            <person name="Lanie J.A."/>
            <person name="Ng W.-L."/>
            <person name="Kazmierczak K.M."/>
            <person name="Andrzejewski T.M."/>
            <person name="Davidsen T.M."/>
            <person name="Wayne K.J."/>
            <person name="Tettelin H."/>
            <person name="Glass J.I."/>
            <person name="Rusch D."/>
            <person name="Podicherti R."/>
            <person name="Tsui H.-C.T."/>
            <person name="Winkler M.E."/>
        </authorList>
    </citation>
    <scope>NUCLEOTIDE SEQUENCE</scope>
</reference>
<proteinExistence type="predicted"/>
<name>A0A381VEY8_9ZZZZ</name>
<dbReference type="Gene3D" id="2.60.40.680">
    <property type="match status" value="2"/>
</dbReference>
<dbReference type="CDD" id="cd08547">
    <property type="entry name" value="Type_II_cohesin"/>
    <property type="match status" value="1"/>
</dbReference>
<dbReference type="SUPFAM" id="SSF63446">
    <property type="entry name" value="Type I dockerin domain"/>
    <property type="match status" value="1"/>
</dbReference>
<gene>
    <name evidence="2" type="ORF">METZ01_LOCUS91182</name>
</gene>
<dbReference type="CDD" id="cd14256">
    <property type="entry name" value="Dockerin_I"/>
    <property type="match status" value="1"/>
</dbReference>
<dbReference type="GO" id="GO:0000272">
    <property type="term" value="P:polysaccharide catabolic process"/>
    <property type="evidence" value="ECO:0007669"/>
    <property type="project" value="InterPro"/>
</dbReference>
<dbReference type="InterPro" id="IPR025965">
    <property type="entry name" value="FlgD/Vpr_Ig-like"/>
</dbReference>
<dbReference type="PROSITE" id="PS51766">
    <property type="entry name" value="DOCKERIN"/>
    <property type="match status" value="1"/>
</dbReference>
<feature type="non-terminal residue" evidence="2">
    <location>
        <position position="1"/>
    </location>
</feature>
<dbReference type="Gene3D" id="1.10.1330.10">
    <property type="entry name" value="Dockerin domain"/>
    <property type="match status" value="1"/>
</dbReference>
<protein>
    <recommendedName>
        <fullName evidence="1">Dockerin domain-containing protein</fullName>
    </recommendedName>
</protein>